<dbReference type="Proteomes" id="UP001179952">
    <property type="component" value="Unassembled WGS sequence"/>
</dbReference>
<name>A0AAV9AEH3_ACOGR</name>
<evidence type="ECO:0000313" key="6">
    <source>
        <dbReference type="Proteomes" id="UP001179952"/>
    </source>
</evidence>
<feature type="region of interest" description="Disordered" evidence="4">
    <location>
        <begin position="1"/>
        <end position="25"/>
    </location>
</feature>
<sequence>MASTFQNPRDPSNPPPYPPDHHHHPSLATAAAAFPSHLDSANLQPRAMFICDILSRTTAADVESTLARSGIIPTPDLVEEVLKLSYSHPASAVKFFRWSGLRCKPTPYAWNLMVDVLGKNSLYEPMWDAVRSMKSEGVLSVSTFASIFRSYCSAGRLKEASMSFDVMDRYGVSQDAVALNSLLSAICREEGQAVFAADLFDKAKAKVAPDADTFAILLEGWEKEGNPTKAKSTFGEMVVRVGWDPRNMSAYDAFLTTLVRGGQPDDTFKFLRVMKGKGCLPGMKFFRNALDILIHQGDSKNALELWKIMVGSGLVPNTVMYNGMIALLCDSRNFDSAFQLLDDMPFYGAFPNSTTYNTIFECLVKNKKTREAAKFLTEMRKNEFPPSAENCVAAVRLFFNGYDPEAAMEAWSCCLEGEGVSRKIDECANELLIGLNDLGRLSDVRRYAEEMLDQGVRIHLSTMEKLKKTFYKAGKDEAYSHLVRRVRKDHRD</sequence>
<proteinExistence type="inferred from homology"/>
<evidence type="ECO:0000256" key="3">
    <source>
        <dbReference type="PROSITE-ProRule" id="PRU00708"/>
    </source>
</evidence>
<dbReference type="EMBL" id="JAUJYN010000010">
    <property type="protein sequence ID" value="KAK1262584.1"/>
    <property type="molecule type" value="Genomic_DNA"/>
</dbReference>
<evidence type="ECO:0000313" key="5">
    <source>
        <dbReference type="EMBL" id="KAK1262584.1"/>
    </source>
</evidence>
<accession>A0AAV9AEH3</accession>
<reference evidence="5" key="2">
    <citation type="submission" date="2023-06" db="EMBL/GenBank/DDBJ databases">
        <authorList>
            <person name="Ma L."/>
            <person name="Liu K.-W."/>
            <person name="Li Z."/>
            <person name="Hsiao Y.-Y."/>
            <person name="Qi Y."/>
            <person name="Fu T."/>
            <person name="Tang G."/>
            <person name="Zhang D."/>
            <person name="Sun W.-H."/>
            <person name="Liu D.-K."/>
            <person name="Li Y."/>
            <person name="Chen G.-Z."/>
            <person name="Liu X.-D."/>
            <person name="Liao X.-Y."/>
            <person name="Jiang Y.-T."/>
            <person name="Yu X."/>
            <person name="Hao Y."/>
            <person name="Huang J."/>
            <person name="Zhao X.-W."/>
            <person name="Ke S."/>
            <person name="Chen Y.-Y."/>
            <person name="Wu W.-L."/>
            <person name="Hsu J.-L."/>
            <person name="Lin Y.-F."/>
            <person name="Huang M.-D."/>
            <person name="Li C.-Y."/>
            <person name="Huang L."/>
            <person name="Wang Z.-W."/>
            <person name="Zhao X."/>
            <person name="Zhong W.-Y."/>
            <person name="Peng D.-H."/>
            <person name="Ahmad S."/>
            <person name="Lan S."/>
            <person name="Zhang J.-S."/>
            <person name="Tsai W.-C."/>
            <person name="Van De Peer Y."/>
            <person name="Liu Z.-J."/>
        </authorList>
    </citation>
    <scope>NUCLEOTIDE SEQUENCE</scope>
    <source>
        <strain evidence="5">SCP</strain>
        <tissue evidence="5">Leaves</tissue>
    </source>
</reference>
<evidence type="ECO:0008006" key="7">
    <source>
        <dbReference type="Google" id="ProtNLM"/>
    </source>
</evidence>
<dbReference type="AlphaFoldDB" id="A0AAV9AEH3"/>
<protein>
    <recommendedName>
        <fullName evidence="7">Pentatricopeptide repeat-containing protein</fullName>
    </recommendedName>
</protein>
<keyword evidence="2" id="KW-0677">Repeat</keyword>
<dbReference type="NCBIfam" id="TIGR00756">
    <property type="entry name" value="PPR"/>
    <property type="match status" value="2"/>
</dbReference>
<comment type="similarity">
    <text evidence="1">Belongs to the PPR family. P subfamily.</text>
</comment>
<dbReference type="Gene3D" id="1.25.40.10">
    <property type="entry name" value="Tetratricopeptide repeat domain"/>
    <property type="match status" value="3"/>
</dbReference>
<feature type="repeat" description="PPR" evidence="3">
    <location>
        <begin position="317"/>
        <end position="351"/>
    </location>
</feature>
<dbReference type="PROSITE" id="PS51375">
    <property type="entry name" value="PPR"/>
    <property type="match status" value="4"/>
</dbReference>
<evidence type="ECO:0000256" key="4">
    <source>
        <dbReference type="SAM" id="MobiDB-lite"/>
    </source>
</evidence>
<dbReference type="Pfam" id="PF13041">
    <property type="entry name" value="PPR_2"/>
    <property type="match status" value="1"/>
</dbReference>
<feature type="repeat" description="PPR" evidence="3">
    <location>
        <begin position="352"/>
        <end position="386"/>
    </location>
</feature>
<comment type="caution">
    <text evidence="5">The sequence shown here is derived from an EMBL/GenBank/DDBJ whole genome shotgun (WGS) entry which is preliminary data.</text>
</comment>
<reference evidence="5" key="1">
    <citation type="journal article" date="2023" name="Nat. Commun.">
        <title>Diploid and tetraploid genomes of Acorus and the evolution of monocots.</title>
        <authorList>
            <person name="Ma L."/>
            <person name="Liu K.W."/>
            <person name="Li Z."/>
            <person name="Hsiao Y.Y."/>
            <person name="Qi Y."/>
            <person name="Fu T."/>
            <person name="Tang G.D."/>
            <person name="Zhang D."/>
            <person name="Sun W.H."/>
            <person name="Liu D.K."/>
            <person name="Li Y."/>
            <person name="Chen G.Z."/>
            <person name="Liu X.D."/>
            <person name="Liao X.Y."/>
            <person name="Jiang Y.T."/>
            <person name="Yu X."/>
            <person name="Hao Y."/>
            <person name="Huang J."/>
            <person name="Zhao X.W."/>
            <person name="Ke S."/>
            <person name="Chen Y.Y."/>
            <person name="Wu W.L."/>
            <person name="Hsu J.L."/>
            <person name="Lin Y.F."/>
            <person name="Huang M.D."/>
            <person name="Li C.Y."/>
            <person name="Huang L."/>
            <person name="Wang Z.W."/>
            <person name="Zhao X."/>
            <person name="Zhong W.Y."/>
            <person name="Peng D.H."/>
            <person name="Ahmad S."/>
            <person name="Lan S."/>
            <person name="Zhang J.S."/>
            <person name="Tsai W.C."/>
            <person name="Van de Peer Y."/>
            <person name="Liu Z.J."/>
        </authorList>
    </citation>
    <scope>NUCLEOTIDE SEQUENCE</scope>
    <source>
        <strain evidence="5">SCP</strain>
    </source>
</reference>
<dbReference type="PANTHER" id="PTHR47447:SF28">
    <property type="entry name" value="PENTACOTRIPEPTIDE-REPEAT REGION OF PRORP DOMAIN-CONTAINING PROTEIN"/>
    <property type="match status" value="1"/>
</dbReference>
<evidence type="ECO:0000256" key="1">
    <source>
        <dbReference type="ARBA" id="ARBA00007626"/>
    </source>
</evidence>
<dbReference type="InterPro" id="IPR011990">
    <property type="entry name" value="TPR-like_helical_dom_sf"/>
</dbReference>
<dbReference type="InterPro" id="IPR002885">
    <property type="entry name" value="PPR_rpt"/>
</dbReference>
<organism evidence="5 6">
    <name type="scientific">Acorus gramineus</name>
    <name type="common">Dwarf sweet flag</name>
    <dbReference type="NCBI Taxonomy" id="55184"/>
    <lineage>
        <taxon>Eukaryota</taxon>
        <taxon>Viridiplantae</taxon>
        <taxon>Streptophyta</taxon>
        <taxon>Embryophyta</taxon>
        <taxon>Tracheophyta</taxon>
        <taxon>Spermatophyta</taxon>
        <taxon>Magnoliopsida</taxon>
        <taxon>Liliopsida</taxon>
        <taxon>Acoraceae</taxon>
        <taxon>Acorus</taxon>
    </lineage>
</organism>
<keyword evidence="6" id="KW-1185">Reference proteome</keyword>
<gene>
    <name evidence="5" type="ORF">QJS04_geneDACA008993</name>
</gene>
<dbReference type="PANTHER" id="PTHR47447">
    <property type="entry name" value="OS03G0856100 PROTEIN"/>
    <property type="match status" value="1"/>
</dbReference>
<dbReference type="Pfam" id="PF01535">
    <property type="entry name" value="PPR"/>
    <property type="match status" value="3"/>
</dbReference>
<evidence type="ECO:0000256" key="2">
    <source>
        <dbReference type="ARBA" id="ARBA00022737"/>
    </source>
</evidence>
<feature type="repeat" description="PPR" evidence="3">
    <location>
        <begin position="140"/>
        <end position="174"/>
    </location>
</feature>
<feature type="repeat" description="PPR" evidence="3">
    <location>
        <begin position="247"/>
        <end position="281"/>
    </location>
</feature>